<reference evidence="3 4" key="1">
    <citation type="journal article" date="2019" name="Sci. Rep.">
        <title>Orb-weaving spider Araneus ventricosus genome elucidates the spidroin gene catalogue.</title>
        <authorList>
            <person name="Kono N."/>
            <person name="Nakamura H."/>
            <person name="Ohtoshi R."/>
            <person name="Moran D.A.P."/>
            <person name="Shinohara A."/>
            <person name="Yoshida Y."/>
            <person name="Fujiwara M."/>
            <person name="Mori M."/>
            <person name="Tomita M."/>
            <person name="Arakawa K."/>
        </authorList>
    </citation>
    <scope>NUCLEOTIDE SEQUENCE [LARGE SCALE GENOMIC DNA]</scope>
</reference>
<feature type="coiled-coil region" evidence="1">
    <location>
        <begin position="58"/>
        <end position="85"/>
    </location>
</feature>
<dbReference type="AlphaFoldDB" id="A0A4Y2VIJ9"/>
<comment type="caution">
    <text evidence="3">The sequence shown here is derived from an EMBL/GenBank/DDBJ whole genome shotgun (WGS) entry which is preliminary data.</text>
</comment>
<evidence type="ECO:0000313" key="3">
    <source>
        <dbReference type="EMBL" id="GBO24451.1"/>
    </source>
</evidence>
<evidence type="ECO:0000313" key="4">
    <source>
        <dbReference type="Proteomes" id="UP000499080"/>
    </source>
</evidence>
<organism evidence="3 4">
    <name type="scientific">Araneus ventricosus</name>
    <name type="common">Orbweaver spider</name>
    <name type="synonym">Epeira ventricosa</name>
    <dbReference type="NCBI Taxonomy" id="182803"/>
    <lineage>
        <taxon>Eukaryota</taxon>
        <taxon>Metazoa</taxon>
        <taxon>Ecdysozoa</taxon>
        <taxon>Arthropoda</taxon>
        <taxon>Chelicerata</taxon>
        <taxon>Arachnida</taxon>
        <taxon>Araneae</taxon>
        <taxon>Araneomorphae</taxon>
        <taxon>Entelegynae</taxon>
        <taxon>Araneoidea</taxon>
        <taxon>Araneidae</taxon>
        <taxon>Araneus</taxon>
    </lineage>
</organism>
<protein>
    <submittedName>
        <fullName evidence="3">Uncharacterized protein</fullName>
    </submittedName>
</protein>
<keyword evidence="1" id="KW-0175">Coiled coil</keyword>
<feature type="region of interest" description="Disordered" evidence="2">
    <location>
        <begin position="132"/>
        <end position="158"/>
    </location>
</feature>
<evidence type="ECO:0000256" key="2">
    <source>
        <dbReference type="SAM" id="MobiDB-lite"/>
    </source>
</evidence>
<gene>
    <name evidence="3" type="ORF">AVEN_149005_1</name>
</gene>
<sequence length="195" mass="21642">MKLVFSLYVPMFLPFGVKQQFNVRFKIANRNSTIFGNCSGLGSLICLLVTKYPNVRRIQDLTGSLEAERLEKNNLQQRVRELEALQAPIAADPLDIAEDKAPAAEGAVEIVEDEAQEPDIPNMDVVDIVTPAGAPQVNDDDPQPAPQAAQSRTPIPPYTHNVHIKQINTPLRLNYVDVRVVLLYILIFITSLKSV</sequence>
<dbReference type="EMBL" id="BGPR01047419">
    <property type="protein sequence ID" value="GBO24451.1"/>
    <property type="molecule type" value="Genomic_DNA"/>
</dbReference>
<proteinExistence type="predicted"/>
<dbReference type="Proteomes" id="UP000499080">
    <property type="component" value="Unassembled WGS sequence"/>
</dbReference>
<evidence type="ECO:0000256" key="1">
    <source>
        <dbReference type="SAM" id="Coils"/>
    </source>
</evidence>
<accession>A0A4Y2VIJ9</accession>
<keyword evidence="4" id="KW-1185">Reference proteome</keyword>
<name>A0A4Y2VIJ9_ARAVE</name>